<gene>
    <name evidence="4" type="ORF">PACLA_8A025919</name>
</gene>
<dbReference type="GO" id="GO:0043139">
    <property type="term" value="F:5'-3' DNA helicase activity"/>
    <property type="evidence" value="ECO:0007669"/>
    <property type="project" value="UniProtKB-EC"/>
</dbReference>
<dbReference type="Proteomes" id="UP001152795">
    <property type="component" value="Unassembled WGS sequence"/>
</dbReference>
<dbReference type="InterPro" id="IPR010285">
    <property type="entry name" value="DNA_helicase_pif1-like_DEAD"/>
</dbReference>
<dbReference type="GO" id="GO:0016787">
    <property type="term" value="F:hydrolase activity"/>
    <property type="evidence" value="ECO:0007669"/>
    <property type="project" value="UniProtKB-KW"/>
</dbReference>
<feature type="domain" description="DNA helicase Pif1-like DEAD-box helicase" evidence="2">
    <location>
        <begin position="399"/>
        <end position="564"/>
    </location>
</feature>
<comment type="catalytic activity">
    <reaction evidence="1">
        <text>ATP + H2O = ADP + phosphate + H(+)</text>
        <dbReference type="Rhea" id="RHEA:13065"/>
        <dbReference type="ChEBI" id="CHEBI:15377"/>
        <dbReference type="ChEBI" id="CHEBI:15378"/>
        <dbReference type="ChEBI" id="CHEBI:30616"/>
        <dbReference type="ChEBI" id="CHEBI:43474"/>
        <dbReference type="ChEBI" id="CHEBI:456216"/>
        <dbReference type="EC" id="5.6.2.3"/>
    </reaction>
</comment>
<dbReference type="Pfam" id="PF14214">
    <property type="entry name" value="Helitron_like_N"/>
    <property type="match status" value="1"/>
</dbReference>
<dbReference type="SUPFAM" id="SSF52540">
    <property type="entry name" value="P-loop containing nucleoside triphosphate hydrolases"/>
    <property type="match status" value="1"/>
</dbReference>
<proteinExistence type="inferred from homology"/>
<keyword evidence="1" id="KW-0067">ATP-binding</keyword>
<dbReference type="AlphaFoldDB" id="A0A7D9LG05"/>
<feature type="domain" description="Helitron helicase-like" evidence="3">
    <location>
        <begin position="28"/>
        <end position="84"/>
    </location>
</feature>
<evidence type="ECO:0000259" key="2">
    <source>
        <dbReference type="Pfam" id="PF05970"/>
    </source>
</evidence>
<dbReference type="GO" id="GO:0006281">
    <property type="term" value="P:DNA repair"/>
    <property type="evidence" value="ECO:0007669"/>
    <property type="project" value="UniProtKB-KW"/>
</dbReference>
<dbReference type="Gene3D" id="3.40.50.300">
    <property type="entry name" value="P-loop containing nucleotide triphosphate hydrolases"/>
    <property type="match status" value="1"/>
</dbReference>
<evidence type="ECO:0000313" key="5">
    <source>
        <dbReference type="Proteomes" id="UP001152795"/>
    </source>
</evidence>
<dbReference type="GO" id="GO:0005524">
    <property type="term" value="F:ATP binding"/>
    <property type="evidence" value="ECO:0007669"/>
    <property type="project" value="UniProtKB-KW"/>
</dbReference>
<keyword evidence="1" id="KW-0547">Nucleotide-binding</keyword>
<dbReference type="InterPro" id="IPR025476">
    <property type="entry name" value="Helitron_helicase-like"/>
</dbReference>
<keyword evidence="1" id="KW-0233">DNA recombination</keyword>
<keyword evidence="5" id="KW-1185">Reference proteome</keyword>
<accession>A0A7D9LG05</accession>
<reference evidence="4" key="1">
    <citation type="submission" date="2020-04" db="EMBL/GenBank/DDBJ databases">
        <authorList>
            <person name="Alioto T."/>
            <person name="Alioto T."/>
            <person name="Gomez Garrido J."/>
        </authorList>
    </citation>
    <scope>NUCLEOTIDE SEQUENCE</scope>
    <source>
        <strain evidence="4">A484AB</strain>
    </source>
</reference>
<evidence type="ECO:0000313" key="4">
    <source>
        <dbReference type="EMBL" id="CAB4033060.1"/>
    </source>
</evidence>
<dbReference type="InterPro" id="IPR027417">
    <property type="entry name" value="P-loop_NTPase"/>
</dbReference>
<dbReference type="GO" id="GO:0006310">
    <property type="term" value="P:DNA recombination"/>
    <property type="evidence" value="ECO:0007669"/>
    <property type="project" value="UniProtKB-KW"/>
</dbReference>
<comment type="cofactor">
    <cofactor evidence="1">
        <name>Mg(2+)</name>
        <dbReference type="ChEBI" id="CHEBI:18420"/>
    </cofactor>
</comment>
<dbReference type="PANTHER" id="PTHR47642">
    <property type="entry name" value="ATP-DEPENDENT DNA HELICASE"/>
    <property type="match status" value="1"/>
</dbReference>
<comment type="similarity">
    <text evidence="1">Belongs to the helicase family.</text>
</comment>
<keyword evidence="1" id="KW-0378">Hydrolase</keyword>
<dbReference type="PANTHER" id="PTHR47642:SF5">
    <property type="entry name" value="ATP-DEPENDENT DNA HELICASE"/>
    <property type="match status" value="1"/>
</dbReference>
<keyword evidence="1 4" id="KW-0347">Helicase</keyword>
<evidence type="ECO:0000256" key="1">
    <source>
        <dbReference type="RuleBase" id="RU363044"/>
    </source>
</evidence>
<comment type="caution">
    <text evidence="4">The sequence shown here is derived from an EMBL/GenBank/DDBJ whole genome shotgun (WGS) entry which is preliminary data.</text>
</comment>
<organism evidence="4 5">
    <name type="scientific">Paramuricea clavata</name>
    <name type="common">Red gorgonian</name>
    <name type="synonym">Violescent sea-whip</name>
    <dbReference type="NCBI Taxonomy" id="317549"/>
    <lineage>
        <taxon>Eukaryota</taxon>
        <taxon>Metazoa</taxon>
        <taxon>Cnidaria</taxon>
        <taxon>Anthozoa</taxon>
        <taxon>Octocorallia</taxon>
        <taxon>Malacalcyonacea</taxon>
        <taxon>Plexauridae</taxon>
        <taxon>Paramuricea</taxon>
    </lineage>
</organism>
<dbReference type="GO" id="GO:0000723">
    <property type="term" value="P:telomere maintenance"/>
    <property type="evidence" value="ECO:0007669"/>
    <property type="project" value="InterPro"/>
</dbReference>
<dbReference type="EC" id="5.6.2.3" evidence="1"/>
<evidence type="ECO:0000259" key="3">
    <source>
        <dbReference type="Pfam" id="PF14214"/>
    </source>
</evidence>
<protein>
    <recommendedName>
        <fullName evidence="1">ATP-dependent DNA helicase</fullName>
        <ecNumber evidence="1">5.6.2.3</ecNumber>
    </recommendedName>
</protein>
<dbReference type="InterPro" id="IPR051055">
    <property type="entry name" value="PIF1_helicase"/>
</dbReference>
<sequence length="754" mass="86655">MVHLLRILGKLVDNKEYTDNELENLNWEEKSRLIQSDPVTFARHFDYQIYQFIQNFLLSEAAPLGKISDWFYRVEYQQRGSPHTDMDDNELKQHKDTWKCIKKHLNDMKEGEDITFDQLLLSLEAQKGMSERLRTACEETRRGNMTIKQQVRDIGNTFLNNVEISAQKAVYIVLGLAMRKCSRQIVFINISPPEERVRLLKPLQEINKMDEIYASGLIKRYIKRPASLENVSLANWAAWYNSIDKPYIKQSDELDIDNYLLETNLMDDNDDDNEEKESCKKRIKKDLKPELFENARYVLVKAIIDEQMKQYAMCSEDLNEIQDQLNNIENNDDNYDLIAPGTQNIELQDESEGMQDLHPEFNKNYDLSGDLGIPSTVSNTEHLILHEEQDDVYRAMVQKLNREQKEFFYHVLHLIKISDNPFYCFLSGGAGVGKSHLTKCHYQAALKYYNTRVGDDFHQVKILMLAPTGKAAYNIKSNTKHSALAIPACQSLKNYKPLDSSRLNTLRCQLGGLKLIFLDEISMVGSTMFNVQKNNRLKDIKGLKDDVDFGAIDSVIGANSAQLRNKILSQIPDDPRKTKQIALSLQLSVEERTEIALNVRTDDGMTNGCGNVVKKIQLNQRDKPSGIIWVQFDHPDVGEETRHENRHFYIQGIESTWTPIKPTTTQFAVGRNQTAQVVRKQFPLRPAAAKTIHRSEGDTEQNIVVNFNTRRSIPHVHYVGLSRVTAIEGLFITDLCEDKIAVKPCNSRNGIFEK</sequence>
<dbReference type="EMBL" id="CACRXK020018922">
    <property type="protein sequence ID" value="CAB4033060.1"/>
    <property type="molecule type" value="Genomic_DNA"/>
</dbReference>
<dbReference type="Pfam" id="PF05970">
    <property type="entry name" value="PIF1"/>
    <property type="match status" value="1"/>
</dbReference>
<name>A0A7D9LG05_PARCT</name>
<keyword evidence="1" id="KW-0227">DNA damage</keyword>
<keyword evidence="1" id="KW-0234">DNA repair</keyword>